<evidence type="ECO:0000256" key="1">
    <source>
        <dbReference type="SAM" id="MobiDB-lite"/>
    </source>
</evidence>
<reference evidence="2" key="1">
    <citation type="submission" date="2020-03" db="EMBL/GenBank/DDBJ databases">
        <title>The deep terrestrial virosphere.</title>
        <authorList>
            <person name="Holmfeldt K."/>
            <person name="Nilsson E."/>
            <person name="Simone D."/>
            <person name="Lopez-Fernandez M."/>
            <person name="Wu X."/>
            <person name="de Brujin I."/>
            <person name="Lundin D."/>
            <person name="Andersson A."/>
            <person name="Bertilsson S."/>
            <person name="Dopson M."/>
        </authorList>
    </citation>
    <scope>NUCLEOTIDE SEQUENCE</scope>
    <source>
        <strain evidence="2">TM448B02110</strain>
    </source>
</reference>
<accession>A0A6M3XSD3</accession>
<proteinExistence type="predicted"/>
<protein>
    <submittedName>
        <fullName evidence="2">Uncharacterized protein</fullName>
    </submittedName>
</protein>
<sequence length="257" mass="28654">MPDRKRLITLRPKGTGGIVPPTPLGEPIQTKPQLGKPLPLKTPPPQSREGVALYEPPGIEPPNEWLEAQLIELQDVAWKPRWEEIKKRADTTGYNIPDEVKDEKTFMDKWRSAGEQVIESPVMQVLGTVAGIALIVYGGYATATTGWRAFINSSLWRNINSYEKSVQKGNPKFSIPPETKNNFVTWAEQNLGKRWLTKNSIKTLFKPVQTGLRVPQEVAQQAESDVTALVKTKLPTFIPRGTQTGAMAFGGKYPPNR</sequence>
<organism evidence="2">
    <name type="scientific">viral metagenome</name>
    <dbReference type="NCBI Taxonomy" id="1070528"/>
    <lineage>
        <taxon>unclassified sequences</taxon>
        <taxon>metagenomes</taxon>
        <taxon>organismal metagenomes</taxon>
    </lineage>
</organism>
<dbReference type="EMBL" id="MT144875">
    <property type="protein sequence ID" value="QJI00772.1"/>
    <property type="molecule type" value="Genomic_DNA"/>
</dbReference>
<feature type="region of interest" description="Disordered" evidence="1">
    <location>
        <begin position="1"/>
        <end position="49"/>
    </location>
</feature>
<feature type="compositionally biased region" description="Low complexity" evidence="1">
    <location>
        <begin position="29"/>
        <end position="39"/>
    </location>
</feature>
<name>A0A6M3XSD3_9ZZZZ</name>
<dbReference type="AlphaFoldDB" id="A0A6M3XSD3"/>
<evidence type="ECO:0000313" key="2">
    <source>
        <dbReference type="EMBL" id="QJI00772.1"/>
    </source>
</evidence>
<gene>
    <name evidence="2" type="ORF">TM448B02110_0001</name>
</gene>